<organism evidence="1 2">
    <name type="scientific">Cylindrobasidium torrendii FP15055 ss-10</name>
    <dbReference type="NCBI Taxonomy" id="1314674"/>
    <lineage>
        <taxon>Eukaryota</taxon>
        <taxon>Fungi</taxon>
        <taxon>Dikarya</taxon>
        <taxon>Basidiomycota</taxon>
        <taxon>Agaricomycotina</taxon>
        <taxon>Agaricomycetes</taxon>
        <taxon>Agaricomycetidae</taxon>
        <taxon>Agaricales</taxon>
        <taxon>Marasmiineae</taxon>
        <taxon>Physalacriaceae</taxon>
        <taxon>Cylindrobasidium</taxon>
    </lineage>
</organism>
<feature type="non-terminal residue" evidence="1">
    <location>
        <position position="1"/>
    </location>
</feature>
<dbReference type="AlphaFoldDB" id="A0A0D7AS23"/>
<name>A0A0D7AS23_9AGAR</name>
<dbReference type="PANTHER" id="PTHR47642">
    <property type="entry name" value="ATP-DEPENDENT DNA HELICASE"/>
    <property type="match status" value="1"/>
</dbReference>
<keyword evidence="2" id="KW-1185">Reference proteome</keyword>
<reference evidence="1 2" key="1">
    <citation type="journal article" date="2015" name="Fungal Genet. Biol.">
        <title>Evolution of novel wood decay mechanisms in Agaricales revealed by the genome sequences of Fistulina hepatica and Cylindrobasidium torrendii.</title>
        <authorList>
            <person name="Floudas D."/>
            <person name="Held B.W."/>
            <person name="Riley R."/>
            <person name="Nagy L.G."/>
            <person name="Koehler G."/>
            <person name="Ransdell A.S."/>
            <person name="Younus H."/>
            <person name="Chow J."/>
            <person name="Chiniquy J."/>
            <person name="Lipzen A."/>
            <person name="Tritt A."/>
            <person name="Sun H."/>
            <person name="Haridas S."/>
            <person name="LaButti K."/>
            <person name="Ohm R.A."/>
            <person name="Kues U."/>
            <person name="Blanchette R.A."/>
            <person name="Grigoriev I.V."/>
            <person name="Minto R.E."/>
            <person name="Hibbett D.S."/>
        </authorList>
    </citation>
    <scope>NUCLEOTIDE SEQUENCE [LARGE SCALE GENOMIC DNA]</scope>
    <source>
        <strain evidence="1 2">FP15055 ss-10</strain>
    </source>
</reference>
<protein>
    <recommendedName>
        <fullName evidence="3">DNA helicase</fullName>
    </recommendedName>
</protein>
<feature type="non-terminal residue" evidence="1">
    <location>
        <position position="363"/>
    </location>
</feature>
<dbReference type="EMBL" id="KN881097">
    <property type="protein sequence ID" value="KIY61017.1"/>
    <property type="molecule type" value="Genomic_DNA"/>
</dbReference>
<dbReference type="InterPro" id="IPR051055">
    <property type="entry name" value="PIF1_helicase"/>
</dbReference>
<gene>
    <name evidence="1" type="ORF">CYLTODRAFT_326086</name>
</gene>
<evidence type="ECO:0000313" key="2">
    <source>
        <dbReference type="Proteomes" id="UP000054007"/>
    </source>
</evidence>
<accession>A0A0D7AS23</accession>
<evidence type="ECO:0008006" key="3">
    <source>
        <dbReference type="Google" id="ProtNLM"/>
    </source>
</evidence>
<dbReference type="SUPFAM" id="SSF52540">
    <property type="entry name" value="P-loop containing nucleoside triphosphate hydrolases"/>
    <property type="match status" value="1"/>
</dbReference>
<dbReference type="STRING" id="1314674.A0A0D7AS23"/>
<proteinExistence type="predicted"/>
<evidence type="ECO:0000313" key="1">
    <source>
        <dbReference type="EMBL" id="KIY61017.1"/>
    </source>
</evidence>
<dbReference type="InterPro" id="IPR027417">
    <property type="entry name" value="P-loop_NTPase"/>
</dbReference>
<dbReference type="Proteomes" id="UP000054007">
    <property type="component" value="Unassembled WGS sequence"/>
</dbReference>
<dbReference type="OrthoDB" id="3247165at2759"/>
<sequence>PFGGINMIFLGDFAQLPPVVGSSLFNRNVGSYGKTENEQSASLGKAIWHQVNRVVILRENVRLRGTTTSDIKMREMLSNLRYKSCTPSDIAFLRTLLHSSPNTGRTIADNDMRNVSIITPFHVHREEMNRLGSVRFAKETGQELFHFFSEDTPSEKASERNERRKRGVARVDRLFTDKVQDLLWSLPSHCSDSLIPGKISLCVGMPVMIRYNLATELNITKGQQGTVHSWSSGIGSRGQRVLETVFVHILNPSCNVNIPGLPTNVVPVPTPSAGTSISVNLPDGSVVNVNRKECYICPNFAMTAHCSQGMSREINPVYVDQSPTHNGIYTALSRSTSATGTLILKDFNMEDKLTGGVSGDLRQ</sequence>